<gene>
    <name evidence="7" type="ORF">DLM86_24570</name>
</gene>
<feature type="transmembrane region" description="Helical" evidence="5">
    <location>
        <begin position="352"/>
        <end position="374"/>
    </location>
</feature>
<dbReference type="Pfam" id="PF12698">
    <property type="entry name" value="ABC2_membrane_3"/>
    <property type="match status" value="1"/>
</dbReference>
<evidence type="ECO:0000256" key="3">
    <source>
        <dbReference type="ARBA" id="ARBA00022989"/>
    </source>
</evidence>
<keyword evidence="4 5" id="KW-0472">Membrane</keyword>
<dbReference type="Gene3D" id="3.40.1710.10">
    <property type="entry name" value="abc type-2 transporter like domain"/>
    <property type="match status" value="1"/>
</dbReference>
<comment type="caution">
    <text evidence="7">The sequence shown here is derived from an EMBL/GenBank/DDBJ whole genome shotgun (WGS) entry which is preliminary data.</text>
</comment>
<keyword evidence="3 5" id="KW-1133">Transmembrane helix</keyword>
<dbReference type="InterPro" id="IPR047817">
    <property type="entry name" value="ABC2_TM_bact-type"/>
</dbReference>
<feature type="transmembrane region" description="Helical" evidence="5">
    <location>
        <begin position="185"/>
        <end position="208"/>
    </location>
</feature>
<organism evidence="7 8">
    <name type="scientific">Paenibacillus flagellatus</name>
    <dbReference type="NCBI Taxonomy" id="2211139"/>
    <lineage>
        <taxon>Bacteria</taxon>
        <taxon>Bacillati</taxon>
        <taxon>Bacillota</taxon>
        <taxon>Bacilli</taxon>
        <taxon>Bacillales</taxon>
        <taxon>Paenibacillaceae</taxon>
        <taxon>Paenibacillus</taxon>
    </lineage>
</organism>
<dbReference type="GO" id="GO:0016020">
    <property type="term" value="C:membrane"/>
    <property type="evidence" value="ECO:0007669"/>
    <property type="project" value="UniProtKB-SubCell"/>
</dbReference>
<dbReference type="EMBL" id="QJVJ01000012">
    <property type="protein sequence ID" value="PYI51588.1"/>
    <property type="molecule type" value="Genomic_DNA"/>
</dbReference>
<dbReference type="PANTHER" id="PTHR43027">
    <property type="entry name" value="DOXORUBICIN RESISTANCE ABC TRANSPORTER PERMEASE PROTEIN DRRC-RELATED"/>
    <property type="match status" value="1"/>
</dbReference>
<protein>
    <submittedName>
        <fullName evidence="7">ABC transporter permease</fullName>
    </submittedName>
</protein>
<dbReference type="RefSeq" id="WP_110842709.1">
    <property type="nucleotide sequence ID" value="NZ_QJVJ01000012.1"/>
</dbReference>
<feature type="transmembrane region" description="Helical" evidence="5">
    <location>
        <begin position="21"/>
        <end position="40"/>
    </location>
</feature>
<keyword evidence="8" id="KW-1185">Reference proteome</keyword>
<dbReference type="Proteomes" id="UP000247476">
    <property type="component" value="Unassembled WGS sequence"/>
</dbReference>
<accession>A0A2V5JXQ5</accession>
<dbReference type="OrthoDB" id="9788252at2"/>
<dbReference type="InterPro" id="IPR052902">
    <property type="entry name" value="ABC-2_transporter"/>
</dbReference>
<feature type="domain" description="ABC transmembrane type-2" evidence="6">
    <location>
        <begin position="151"/>
        <end position="377"/>
    </location>
</feature>
<evidence type="ECO:0000259" key="6">
    <source>
        <dbReference type="PROSITE" id="PS51012"/>
    </source>
</evidence>
<feature type="transmembrane region" description="Helical" evidence="5">
    <location>
        <begin position="264"/>
        <end position="286"/>
    </location>
</feature>
<evidence type="ECO:0000256" key="4">
    <source>
        <dbReference type="ARBA" id="ARBA00023136"/>
    </source>
</evidence>
<evidence type="ECO:0000313" key="8">
    <source>
        <dbReference type="Proteomes" id="UP000247476"/>
    </source>
</evidence>
<reference evidence="7 8" key="1">
    <citation type="submission" date="2018-05" db="EMBL/GenBank/DDBJ databases">
        <title>Paenibacillus flagellatus sp. nov., isolated from selenium mineral soil.</title>
        <authorList>
            <person name="Dai X."/>
        </authorList>
    </citation>
    <scope>NUCLEOTIDE SEQUENCE [LARGE SCALE GENOMIC DNA]</scope>
    <source>
        <strain evidence="7 8">DXL2</strain>
    </source>
</reference>
<evidence type="ECO:0000256" key="5">
    <source>
        <dbReference type="SAM" id="Phobius"/>
    </source>
</evidence>
<sequence length="377" mass="41156">MKAYLQLTLAQLRLFARNRQVLFWSLLFPVFFMAMLGSFLGNGSGISITGAIIDEDHSPASRELLRSLGQMDAVIELEEVYDKEEALKQLKQGDRHIVVIVPRGYQELLAAHGQQTEAEAVPGMLPEVATVKAYYDETNMTTSQIALTILSQVVDGVSKQLANYSPVVTVDAMAVQSLHLKYIDFLVPGILAMMIMSNNLNGVAGQIASWRERGILRRMQSTTLNASTFIAAQITARLVMNGMQALIVVLVGSTVFGTQVNGSWGLLFLFVVLGTLTFMSIGFIIASLAKSPESAGPIAGFVSFPMLFLGGVFFPIKQMPEFLQPIVKLLPISHLTTAMRQVMNVGEGFAVLWPQAALLGGWIVAAFAVSSFTFKWE</sequence>
<evidence type="ECO:0000313" key="7">
    <source>
        <dbReference type="EMBL" id="PYI51588.1"/>
    </source>
</evidence>
<dbReference type="PANTHER" id="PTHR43027:SF2">
    <property type="entry name" value="TRANSPORT PERMEASE PROTEIN"/>
    <property type="match status" value="1"/>
</dbReference>
<comment type="subcellular location">
    <subcellularLocation>
        <location evidence="1">Membrane</location>
        <topology evidence="1">Multi-pass membrane protein</topology>
    </subcellularLocation>
</comment>
<name>A0A2V5JXQ5_9BACL</name>
<proteinExistence type="predicted"/>
<feature type="transmembrane region" description="Helical" evidence="5">
    <location>
        <begin position="298"/>
        <end position="316"/>
    </location>
</feature>
<dbReference type="AlphaFoldDB" id="A0A2V5JXQ5"/>
<evidence type="ECO:0000256" key="1">
    <source>
        <dbReference type="ARBA" id="ARBA00004141"/>
    </source>
</evidence>
<dbReference type="InterPro" id="IPR013525">
    <property type="entry name" value="ABC2_TM"/>
</dbReference>
<dbReference type="PROSITE" id="PS51012">
    <property type="entry name" value="ABC_TM2"/>
    <property type="match status" value="1"/>
</dbReference>
<feature type="transmembrane region" description="Helical" evidence="5">
    <location>
        <begin position="229"/>
        <end position="252"/>
    </location>
</feature>
<evidence type="ECO:0000256" key="2">
    <source>
        <dbReference type="ARBA" id="ARBA00022692"/>
    </source>
</evidence>
<dbReference type="GO" id="GO:0140359">
    <property type="term" value="F:ABC-type transporter activity"/>
    <property type="evidence" value="ECO:0007669"/>
    <property type="project" value="InterPro"/>
</dbReference>
<keyword evidence="2 5" id="KW-0812">Transmembrane</keyword>